<gene>
    <name evidence="1" type="ORF">SDC9_66203</name>
</gene>
<evidence type="ECO:0000313" key="1">
    <source>
        <dbReference type="EMBL" id="MPM19777.1"/>
    </source>
</evidence>
<proteinExistence type="predicted"/>
<organism evidence="1">
    <name type="scientific">bioreactor metagenome</name>
    <dbReference type="NCBI Taxonomy" id="1076179"/>
    <lineage>
        <taxon>unclassified sequences</taxon>
        <taxon>metagenomes</taxon>
        <taxon>ecological metagenomes</taxon>
    </lineage>
</organism>
<accession>A0A644XV49</accession>
<protein>
    <submittedName>
        <fullName evidence="1">Uncharacterized protein</fullName>
    </submittedName>
</protein>
<dbReference type="AlphaFoldDB" id="A0A644XV49"/>
<comment type="caution">
    <text evidence="1">The sequence shown here is derived from an EMBL/GenBank/DDBJ whole genome shotgun (WGS) entry which is preliminary data.</text>
</comment>
<sequence>MLDLEDVALLDCSFAGVSDNADLEVAFGGGFLAELVYLAQGTADKGLSLKLISGPQNGSAAIKQFLFVELGGGSNPGDLFLQLVHFELDVAPVLTGEGVVGGLDGKLAHALEDGVCLIQCTFSSLDHGDTVLAVPHSLVEAADLGTHLLADGETCGVVGGAVDPKTGGQLLNGLLKGSVG</sequence>
<reference evidence="1" key="1">
    <citation type="submission" date="2019-08" db="EMBL/GenBank/DDBJ databases">
        <authorList>
            <person name="Kucharzyk K."/>
            <person name="Murdoch R.W."/>
            <person name="Higgins S."/>
            <person name="Loffler F."/>
        </authorList>
    </citation>
    <scope>NUCLEOTIDE SEQUENCE</scope>
</reference>
<dbReference type="EMBL" id="VSSQ01003242">
    <property type="protein sequence ID" value="MPM19777.1"/>
    <property type="molecule type" value="Genomic_DNA"/>
</dbReference>
<name>A0A644XV49_9ZZZZ</name>